<evidence type="ECO:0000313" key="6">
    <source>
        <dbReference type="Proteomes" id="UP001187192"/>
    </source>
</evidence>
<dbReference type="SUPFAM" id="SSF52402">
    <property type="entry name" value="Adenine nucleotide alpha hydrolases-like"/>
    <property type="match status" value="1"/>
</dbReference>
<dbReference type="Proteomes" id="UP001187192">
    <property type="component" value="Unassembled WGS sequence"/>
</dbReference>
<dbReference type="EC" id="2.3.2.27" evidence="2"/>
<gene>
    <name evidence="5" type="ORF">TIFTF001_022687</name>
</gene>
<dbReference type="Pfam" id="PF00582">
    <property type="entry name" value="Usp"/>
    <property type="match status" value="1"/>
</dbReference>
<name>A0AA88AEX8_FICCA</name>
<evidence type="ECO:0000259" key="4">
    <source>
        <dbReference type="Pfam" id="PF00582"/>
    </source>
</evidence>
<dbReference type="PANTHER" id="PTHR45647">
    <property type="entry name" value="OS02G0152300 PROTEIN"/>
    <property type="match status" value="1"/>
</dbReference>
<dbReference type="Gene3D" id="3.40.50.620">
    <property type="entry name" value="HUPs"/>
    <property type="match status" value="1"/>
</dbReference>
<keyword evidence="3" id="KW-0833">Ubl conjugation pathway</keyword>
<protein>
    <recommendedName>
        <fullName evidence="2">RING-type E3 ubiquitin transferase</fullName>
        <ecNumber evidence="2">2.3.2.27</ecNumber>
    </recommendedName>
</protein>
<evidence type="ECO:0000256" key="2">
    <source>
        <dbReference type="ARBA" id="ARBA00012483"/>
    </source>
</evidence>
<evidence type="ECO:0000256" key="1">
    <source>
        <dbReference type="ARBA" id="ARBA00000900"/>
    </source>
</evidence>
<comment type="caution">
    <text evidence="5">The sequence shown here is derived from an EMBL/GenBank/DDBJ whole genome shotgun (WGS) entry which is preliminary data.</text>
</comment>
<dbReference type="PANTHER" id="PTHR45647:SF139">
    <property type="entry name" value="OS02G0152300 PROTEIN"/>
    <property type="match status" value="1"/>
</dbReference>
<dbReference type="CDD" id="cd01989">
    <property type="entry name" value="USP_STK_Ubox_N"/>
    <property type="match status" value="1"/>
</dbReference>
<evidence type="ECO:0000313" key="5">
    <source>
        <dbReference type="EMBL" id="GMN53553.1"/>
    </source>
</evidence>
<dbReference type="InterPro" id="IPR014729">
    <property type="entry name" value="Rossmann-like_a/b/a_fold"/>
</dbReference>
<sequence length="375" mass="42142">MLDDIHPDGERRWSSEKGIVVAVAVDKAKASQHALKWAVDHLLYKDKNKTLISLVHVRHTLPPIAYSHPIPRNNSLVEREPYDDEMEMLRPYGGFCARRQIQFEVVVLEDDDVAQALVDYSIRHRVENLILGVSSRNDLSRLFKQHSRTARTVMKWIPNFCNVYVISKLGKLNGVRNACHPVPIIPSVHDHHQTHHDILAVSRGRRPASDVGLCTDHTISESEIESCTFASPESTRPSTDGMFLSFFETLESRLARVFPPNFSSVDSLDSIQTQGNTSWFLLCQNVTILDPQTRFCAREYEEHQIKAEPKNGHVPCSLQRSFCGSKPRGPTWTCGKVLFGTAGVGCVARLCWLNARLNAGFRKGAYTGFGVPELA</sequence>
<evidence type="ECO:0000256" key="3">
    <source>
        <dbReference type="ARBA" id="ARBA00022786"/>
    </source>
</evidence>
<reference evidence="5" key="1">
    <citation type="submission" date="2023-07" db="EMBL/GenBank/DDBJ databases">
        <title>draft genome sequence of fig (Ficus carica).</title>
        <authorList>
            <person name="Takahashi T."/>
            <person name="Nishimura K."/>
        </authorList>
    </citation>
    <scope>NUCLEOTIDE SEQUENCE</scope>
</reference>
<dbReference type="InterPro" id="IPR051348">
    <property type="entry name" value="U-box_ubiquitin_ligases"/>
</dbReference>
<proteinExistence type="predicted"/>
<feature type="domain" description="UspA" evidence="4">
    <location>
        <begin position="21"/>
        <end position="143"/>
    </location>
</feature>
<organism evidence="5 6">
    <name type="scientific">Ficus carica</name>
    <name type="common">Common fig</name>
    <dbReference type="NCBI Taxonomy" id="3494"/>
    <lineage>
        <taxon>Eukaryota</taxon>
        <taxon>Viridiplantae</taxon>
        <taxon>Streptophyta</taxon>
        <taxon>Embryophyta</taxon>
        <taxon>Tracheophyta</taxon>
        <taxon>Spermatophyta</taxon>
        <taxon>Magnoliopsida</taxon>
        <taxon>eudicotyledons</taxon>
        <taxon>Gunneridae</taxon>
        <taxon>Pentapetalae</taxon>
        <taxon>rosids</taxon>
        <taxon>fabids</taxon>
        <taxon>Rosales</taxon>
        <taxon>Moraceae</taxon>
        <taxon>Ficeae</taxon>
        <taxon>Ficus</taxon>
    </lineage>
</organism>
<dbReference type="AlphaFoldDB" id="A0AA88AEX8"/>
<accession>A0AA88AEX8</accession>
<keyword evidence="6" id="KW-1185">Reference proteome</keyword>
<dbReference type="InterPro" id="IPR006016">
    <property type="entry name" value="UspA"/>
</dbReference>
<dbReference type="EMBL" id="BTGU01000047">
    <property type="protein sequence ID" value="GMN53553.1"/>
    <property type="molecule type" value="Genomic_DNA"/>
</dbReference>
<comment type="catalytic activity">
    <reaction evidence="1">
        <text>S-ubiquitinyl-[E2 ubiquitin-conjugating enzyme]-L-cysteine + [acceptor protein]-L-lysine = [E2 ubiquitin-conjugating enzyme]-L-cysteine + N(6)-ubiquitinyl-[acceptor protein]-L-lysine.</text>
        <dbReference type="EC" id="2.3.2.27"/>
    </reaction>
</comment>
<dbReference type="GO" id="GO:0061630">
    <property type="term" value="F:ubiquitin protein ligase activity"/>
    <property type="evidence" value="ECO:0007669"/>
    <property type="project" value="UniProtKB-EC"/>
</dbReference>